<feature type="binding site" evidence="7">
    <location>
        <position position="65"/>
    </location>
    <ligand>
        <name>[4Fe-4S] cluster</name>
        <dbReference type="ChEBI" id="CHEBI:49883"/>
        <note>4Fe-4S-S-AdoMet</note>
    </ligand>
</feature>
<feature type="binding site" evidence="8">
    <location>
        <position position="177"/>
    </location>
    <ligand>
        <name>S-adenosyl-L-methionine</name>
        <dbReference type="ChEBI" id="CHEBI:59789"/>
    </ligand>
</feature>
<dbReference type="InterPro" id="IPR020050">
    <property type="entry name" value="FO_synthase_su2"/>
</dbReference>
<evidence type="ECO:0000256" key="8">
    <source>
        <dbReference type="PIRSR" id="PIRSR004762-2"/>
    </source>
</evidence>
<dbReference type="GeneID" id="97547830"/>
<reference evidence="10 11" key="1">
    <citation type="submission" date="2018-05" db="EMBL/GenBank/DDBJ databases">
        <title>Draft genome of Methanospirillum lacunae Ki8-1.</title>
        <authorList>
            <person name="Dueholm M.S."/>
            <person name="Nielsen P.H."/>
            <person name="Bakmann L.F."/>
            <person name="Otzen D.E."/>
        </authorList>
    </citation>
    <scope>NUCLEOTIDE SEQUENCE [LARGE SCALE GENOMIC DNA]</scope>
    <source>
        <strain evidence="10 11">Ki8-1</strain>
    </source>
</reference>
<feature type="binding site" evidence="8">
    <location>
        <position position="293"/>
    </location>
    <ligand>
        <name>(3R)-3-methyl-D-ornithine</name>
        <dbReference type="ChEBI" id="CHEBI:64642"/>
    </ligand>
</feature>
<feature type="binding site" evidence="7">
    <location>
        <position position="72"/>
    </location>
    <ligand>
        <name>[4Fe-4S] cluster</name>
        <dbReference type="ChEBI" id="CHEBI:49883"/>
        <note>4Fe-4S-S-AdoMet</note>
    </ligand>
</feature>
<dbReference type="Pfam" id="PF19288">
    <property type="entry name" value="CofH_C"/>
    <property type="match status" value="1"/>
</dbReference>
<evidence type="ECO:0000259" key="9">
    <source>
        <dbReference type="PROSITE" id="PS51918"/>
    </source>
</evidence>
<evidence type="ECO:0000256" key="6">
    <source>
        <dbReference type="ARBA" id="ARBA00023014"/>
    </source>
</evidence>
<dbReference type="InterPro" id="IPR019940">
    <property type="entry name" value="CofH_family"/>
</dbReference>
<dbReference type="AlphaFoldDB" id="A0A2V2N146"/>
<keyword evidence="1 7" id="KW-0004">4Fe-4S</keyword>
<name>A0A2V2N146_9EURY</name>
<evidence type="ECO:0000256" key="5">
    <source>
        <dbReference type="ARBA" id="ARBA00023004"/>
    </source>
</evidence>
<dbReference type="OrthoDB" id="8186at2157"/>
<proteinExistence type="predicted"/>
<organism evidence="10 11">
    <name type="scientific">Methanospirillum lacunae</name>
    <dbReference type="NCBI Taxonomy" id="668570"/>
    <lineage>
        <taxon>Archaea</taxon>
        <taxon>Methanobacteriati</taxon>
        <taxon>Methanobacteriota</taxon>
        <taxon>Stenosarchaea group</taxon>
        <taxon>Methanomicrobia</taxon>
        <taxon>Methanomicrobiales</taxon>
        <taxon>Methanospirillaceae</taxon>
        <taxon>Methanospirillum</taxon>
    </lineage>
</organism>
<dbReference type="NCBIfam" id="TIGR00423">
    <property type="entry name" value="CofH family radical SAM protein"/>
    <property type="match status" value="1"/>
</dbReference>
<accession>A0A2V2N146</accession>
<dbReference type="InterPro" id="IPR058240">
    <property type="entry name" value="rSAM_sf"/>
</dbReference>
<protein>
    <submittedName>
        <fullName evidence="10">7,8-didemethyl-8-hydroxy-5-deazariboflavin synthase subunit CofH</fullName>
    </submittedName>
</protein>
<dbReference type="SFLD" id="SFLDG01064">
    <property type="entry name" value="F420__menaquinone_cofactor_bio"/>
    <property type="match status" value="1"/>
</dbReference>
<keyword evidence="6 7" id="KW-0411">Iron-sulfur</keyword>
<dbReference type="GO" id="GO:0044689">
    <property type="term" value="F:7,8-didemethyl-8-hydroxy-5-deazariboflavin synthase activity"/>
    <property type="evidence" value="ECO:0007669"/>
    <property type="project" value="TreeGrafter"/>
</dbReference>
<evidence type="ECO:0000256" key="7">
    <source>
        <dbReference type="PIRSR" id="PIRSR004762-1"/>
    </source>
</evidence>
<keyword evidence="4" id="KW-0479">Metal-binding</keyword>
<dbReference type="InterPro" id="IPR045567">
    <property type="entry name" value="CofH/MnqC-like_C"/>
</dbReference>
<dbReference type="EMBL" id="QGMY01000007">
    <property type="protein sequence ID" value="PWR72285.1"/>
    <property type="molecule type" value="Genomic_DNA"/>
</dbReference>
<comment type="cofactor">
    <cofactor evidence="7">
        <name>[4Fe-4S] cluster</name>
        <dbReference type="ChEBI" id="CHEBI:49883"/>
    </cofactor>
    <text evidence="7">Binds 1 [4Fe-4S] cluster. The cluster is coordinated with 3 cysteines and an exchangeable S-adenosyl-L-methionine.</text>
</comment>
<evidence type="ECO:0000256" key="2">
    <source>
        <dbReference type="ARBA" id="ARBA00022679"/>
    </source>
</evidence>
<comment type="caution">
    <text evidence="10">The sequence shown here is derived from an EMBL/GenBank/DDBJ whole genome shotgun (WGS) entry which is preliminary data.</text>
</comment>
<feature type="binding site" evidence="7">
    <location>
        <position position="69"/>
    </location>
    <ligand>
        <name>[4Fe-4S] cluster</name>
        <dbReference type="ChEBI" id="CHEBI:49883"/>
        <note>4Fe-4S-S-AdoMet</note>
    </ligand>
</feature>
<dbReference type="NCBIfam" id="TIGR03551">
    <property type="entry name" value="F420_cofH"/>
    <property type="match status" value="1"/>
</dbReference>
<evidence type="ECO:0000313" key="10">
    <source>
        <dbReference type="EMBL" id="PWR72285.1"/>
    </source>
</evidence>
<dbReference type="SFLD" id="SFLDS00029">
    <property type="entry name" value="Radical_SAM"/>
    <property type="match status" value="1"/>
</dbReference>
<keyword evidence="3 7" id="KW-0949">S-adenosyl-L-methionine</keyword>
<dbReference type="SFLD" id="SFLDG01388">
    <property type="entry name" value="7_8-didemethyl-8-hydroxy-5-dea"/>
    <property type="match status" value="1"/>
</dbReference>
<evidence type="ECO:0000256" key="3">
    <source>
        <dbReference type="ARBA" id="ARBA00022691"/>
    </source>
</evidence>
<dbReference type="PANTHER" id="PTHR43076:SF1">
    <property type="entry name" value="LIPOYL SYNTHASE 2"/>
    <property type="match status" value="1"/>
</dbReference>
<keyword evidence="2" id="KW-0808">Transferase</keyword>
<feature type="binding site" evidence="8">
    <location>
        <position position="141"/>
    </location>
    <ligand>
        <name>(3R)-3-methyl-D-ornithine</name>
        <dbReference type="ChEBI" id="CHEBI:64642"/>
    </ligand>
</feature>
<dbReference type="CDD" id="cd01335">
    <property type="entry name" value="Radical_SAM"/>
    <property type="match status" value="1"/>
</dbReference>
<feature type="domain" description="Radical SAM core" evidence="9">
    <location>
        <begin position="51"/>
        <end position="285"/>
    </location>
</feature>
<dbReference type="Proteomes" id="UP000245657">
    <property type="component" value="Unassembled WGS sequence"/>
</dbReference>
<dbReference type="Gene3D" id="3.20.20.70">
    <property type="entry name" value="Aldolase class I"/>
    <property type="match status" value="1"/>
</dbReference>
<dbReference type="Pfam" id="PF04055">
    <property type="entry name" value="Radical_SAM"/>
    <property type="match status" value="1"/>
</dbReference>
<keyword evidence="5 7" id="KW-0408">Iron</keyword>
<sequence length="361" mass="40046">MNLHTLLSDTLAGHRLTPEEGAFLLSVTGRDLHHLFAAADEMREKKVGNTVTFVRNQNVHITNICKNLCGFCGFGRKKNDSDAYLFGKDEVQAQVREAKARGVTEICFLSGVHPDFRLKNYLSFLEWAHEVFPDVHIHAYSPDEVDWIARKDNLTPAEVITSLKDGGLGSLQGTAAEVLVDEVRDVICPAKVRTARWEEIIREAHKLGLSSSATIMYGSTETPDERAAHLDLIRGIQDDTGGFSEMVLLSYIHSRTPLHQKGTIRFGPTGRDDLVTTAVCRLYLDNINHIQVSWPKIGIKMSQLGLLAGADDLSGTMYIDDVTGDAGADLSDIFEPEEMAHICADIGRELKERSTLYKILK</sequence>
<dbReference type="GO" id="GO:0016765">
    <property type="term" value="F:transferase activity, transferring alkyl or aryl (other than methyl) groups"/>
    <property type="evidence" value="ECO:0007669"/>
    <property type="project" value="InterPro"/>
</dbReference>
<keyword evidence="11" id="KW-1185">Reference proteome</keyword>
<dbReference type="GO" id="GO:0046872">
    <property type="term" value="F:metal ion binding"/>
    <property type="evidence" value="ECO:0007669"/>
    <property type="project" value="UniProtKB-KW"/>
</dbReference>
<dbReference type="SFLD" id="SFLDG01389">
    <property type="entry name" value="menaquinone_synthsis_involved"/>
    <property type="match status" value="1"/>
</dbReference>
<dbReference type="SUPFAM" id="SSF102114">
    <property type="entry name" value="Radical SAM enzymes"/>
    <property type="match status" value="1"/>
</dbReference>
<dbReference type="PIRSF" id="PIRSF004762">
    <property type="entry name" value="CHP00423"/>
    <property type="match status" value="1"/>
</dbReference>
<evidence type="ECO:0000256" key="4">
    <source>
        <dbReference type="ARBA" id="ARBA00022723"/>
    </source>
</evidence>
<dbReference type="GO" id="GO:0051539">
    <property type="term" value="F:4 iron, 4 sulfur cluster binding"/>
    <property type="evidence" value="ECO:0007669"/>
    <property type="project" value="UniProtKB-KW"/>
</dbReference>
<feature type="binding site" evidence="8">
    <location>
        <position position="71"/>
    </location>
    <ligand>
        <name>S-adenosyl-L-methionine</name>
        <dbReference type="ChEBI" id="CHEBI:59789"/>
    </ligand>
</feature>
<dbReference type="InterPro" id="IPR007197">
    <property type="entry name" value="rSAM"/>
</dbReference>
<gene>
    <name evidence="10" type="primary">cofH</name>
    <name evidence="10" type="ORF">DK846_09935</name>
</gene>
<dbReference type="InterPro" id="IPR013785">
    <property type="entry name" value="Aldolase_TIM"/>
</dbReference>
<dbReference type="PROSITE" id="PS51918">
    <property type="entry name" value="RADICAL_SAM"/>
    <property type="match status" value="1"/>
</dbReference>
<evidence type="ECO:0000313" key="11">
    <source>
        <dbReference type="Proteomes" id="UP000245657"/>
    </source>
</evidence>
<dbReference type="RefSeq" id="WP_109968774.1">
    <property type="nucleotide sequence ID" value="NZ_CP176093.1"/>
</dbReference>
<dbReference type="InterPro" id="IPR034405">
    <property type="entry name" value="F420"/>
</dbReference>
<dbReference type="PANTHER" id="PTHR43076">
    <property type="entry name" value="FO SYNTHASE (COFH)"/>
    <property type="match status" value="1"/>
</dbReference>
<evidence type="ECO:0000256" key="1">
    <source>
        <dbReference type="ARBA" id="ARBA00022485"/>
    </source>
</evidence>